<reference evidence="15 16" key="1">
    <citation type="submission" date="2021-06" db="EMBL/GenBank/DDBJ databases">
        <title>Caerostris darwini draft genome.</title>
        <authorList>
            <person name="Kono N."/>
            <person name="Arakawa K."/>
        </authorList>
    </citation>
    <scope>NUCLEOTIDE SEQUENCE [LARGE SCALE GENOMIC DNA]</scope>
</reference>
<keyword evidence="4 10" id="KW-0963">Cytoplasm</keyword>
<protein>
    <submittedName>
        <fullName evidence="15">CCR4-NOT transcription complex subunit 3</fullName>
    </submittedName>
</protein>
<feature type="domain" description="CCR4-Not complex component Not N-terminal" evidence="13">
    <location>
        <begin position="4"/>
        <end position="232"/>
    </location>
</feature>
<evidence type="ECO:0000313" key="15">
    <source>
        <dbReference type="EMBL" id="GIY41720.1"/>
    </source>
</evidence>
<dbReference type="Proteomes" id="UP001054837">
    <property type="component" value="Unassembled WGS sequence"/>
</dbReference>
<dbReference type="Gene3D" id="2.30.30.1020">
    <property type="entry name" value="CCR4-NOT complex subunit 2/3/5, C-terminal domain"/>
    <property type="match status" value="1"/>
</dbReference>
<accession>A0AAV4TAD0</accession>
<dbReference type="PANTHER" id="PTHR23326">
    <property type="entry name" value="CCR4 NOT-RELATED"/>
    <property type="match status" value="1"/>
</dbReference>
<feature type="coiled-coil region" evidence="11">
    <location>
        <begin position="41"/>
        <end position="97"/>
    </location>
</feature>
<comment type="caution">
    <text evidence="15">The sequence shown here is derived from an EMBL/GenBank/DDBJ whole genome shotgun (WGS) entry which is preliminary data.</text>
</comment>
<evidence type="ECO:0000256" key="3">
    <source>
        <dbReference type="ARBA" id="ARBA00007682"/>
    </source>
</evidence>
<gene>
    <name evidence="15" type="primary">Cnot3</name>
    <name evidence="15" type="ORF">CDAR_418271</name>
</gene>
<dbReference type="PIRSF" id="PIRSF005290">
    <property type="entry name" value="NOT_su_3_5"/>
    <property type="match status" value="1"/>
</dbReference>
<keyword evidence="8 10" id="KW-0804">Transcription</keyword>
<evidence type="ECO:0000256" key="10">
    <source>
        <dbReference type="PIRNR" id="PIRNR005290"/>
    </source>
</evidence>
<sequence length="722" mass="82826">MADRRKLQSEVDRCLKKVTEGVEAFDDTWDKIYTAANSNQKEKYEVDLKKEIKKLQRHRDQIKTWLTSNDIKNKDPLREARKRIEIRMERFKAVERETKIKAYSKEGLGAAQKLDPAQREREVTNGWLTACINALNIQIDKFESEIDLTNLSLKKKKNDKEKLDHVEDLKKKCEKHKYHINQLETLLRLLDNRSVEVDQIKKIKDDVEYYVDCSQEPDFQENEYIYDDLDLENYEDYLAKQQTAPQLSQLDSKHAALEEENSTVISNSPTSTASNSRSHTPCLENHFSQESKVSESNSSSNNLHQLPSPTSTNKNSLSSECSSPVSSHMNFYNSQSVINSQTSTPFATAVANLPNNHSKMSNNHELWSSSNSLDEELNNDTNAKTLHLTNSFDALHNNTNHVSKSSVPVSNSWTDSSYNNKYNFQNIEFSSSGIHCDSNNQQFNNGDSQLHTSTESSKNVASSVNCQNNTIYTSYGSSLPLNVSSNSVILDDVQSSLKNLAERVVLSSGVNNHIHNLQFSTIENKGSQLTHNVFGNNANDIFMNSALSLTTKPSPSMTSTKINISQIFGEFPENSFTPDQKRALSTLENAQKRLPMPIDSQRARLHGYSFPASTPDYYPSSALPNEFTLEFFLRLSTETLFFIFYFFQGTRAQYLAAKALKTKSWRFHTMLMMWFQRHEEPKTITDDFEQGTYVYFDFEEWAQMKKEHFTFEYKYLEDKNLD</sequence>
<evidence type="ECO:0000256" key="7">
    <source>
        <dbReference type="ARBA" id="ARBA00023015"/>
    </source>
</evidence>
<feature type="compositionally biased region" description="Low complexity" evidence="12">
    <location>
        <begin position="294"/>
        <end position="309"/>
    </location>
</feature>
<evidence type="ECO:0000256" key="12">
    <source>
        <dbReference type="SAM" id="MobiDB-lite"/>
    </source>
</evidence>
<evidence type="ECO:0000256" key="1">
    <source>
        <dbReference type="ARBA" id="ARBA00004123"/>
    </source>
</evidence>
<organism evidence="15 16">
    <name type="scientific">Caerostris darwini</name>
    <dbReference type="NCBI Taxonomy" id="1538125"/>
    <lineage>
        <taxon>Eukaryota</taxon>
        <taxon>Metazoa</taxon>
        <taxon>Ecdysozoa</taxon>
        <taxon>Arthropoda</taxon>
        <taxon>Chelicerata</taxon>
        <taxon>Arachnida</taxon>
        <taxon>Araneae</taxon>
        <taxon>Araneomorphae</taxon>
        <taxon>Entelegynae</taxon>
        <taxon>Araneoidea</taxon>
        <taxon>Araneidae</taxon>
        <taxon>Caerostris</taxon>
    </lineage>
</organism>
<keyword evidence="9 10" id="KW-0539">Nucleus</keyword>
<keyword evidence="6" id="KW-0597">Phosphoprotein</keyword>
<keyword evidence="5 10" id="KW-0678">Repressor</keyword>
<evidence type="ECO:0000256" key="8">
    <source>
        <dbReference type="ARBA" id="ARBA00023163"/>
    </source>
</evidence>
<feature type="region of interest" description="Disordered" evidence="12">
    <location>
        <begin position="258"/>
        <end position="325"/>
    </location>
</feature>
<dbReference type="Pfam" id="PF04153">
    <property type="entry name" value="NOT2_3_5_C"/>
    <property type="match status" value="1"/>
</dbReference>
<dbReference type="GO" id="GO:0006355">
    <property type="term" value="P:regulation of DNA-templated transcription"/>
    <property type="evidence" value="ECO:0007669"/>
    <property type="project" value="InterPro"/>
</dbReference>
<dbReference type="AlphaFoldDB" id="A0AAV4TAD0"/>
<dbReference type="GO" id="GO:0005634">
    <property type="term" value="C:nucleus"/>
    <property type="evidence" value="ECO:0007669"/>
    <property type="project" value="UniProtKB-SubCell"/>
</dbReference>
<proteinExistence type="inferred from homology"/>
<dbReference type="Pfam" id="PF04065">
    <property type="entry name" value="Not3"/>
    <property type="match status" value="1"/>
</dbReference>
<comment type="subcellular location">
    <subcellularLocation>
        <location evidence="2 10">Cytoplasm</location>
    </subcellularLocation>
    <subcellularLocation>
        <location evidence="1 10">Nucleus</location>
    </subcellularLocation>
</comment>
<dbReference type="InterPro" id="IPR007282">
    <property type="entry name" value="NOT2/3/5_C"/>
</dbReference>
<keyword evidence="11" id="KW-0175">Coiled coil</keyword>
<evidence type="ECO:0000256" key="11">
    <source>
        <dbReference type="SAM" id="Coils"/>
    </source>
</evidence>
<dbReference type="InterPro" id="IPR012270">
    <property type="entry name" value="CCR4-NOT_su3/5"/>
</dbReference>
<comment type="similarity">
    <text evidence="3 10">Belongs to the CNOT2/3/5 family.</text>
</comment>
<keyword evidence="16" id="KW-1185">Reference proteome</keyword>
<dbReference type="GO" id="GO:0000932">
    <property type="term" value="C:P-body"/>
    <property type="evidence" value="ECO:0007669"/>
    <property type="project" value="UniProtKB-UniRule"/>
</dbReference>
<dbReference type="InterPro" id="IPR040168">
    <property type="entry name" value="Not2/3/5"/>
</dbReference>
<dbReference type="InterPro" id="IPR038635">
    <property type="entry name" value="CCR4-NOT_su2/3/5_C_sf"/>
</dbReference>
<evidence type="ECO:0000259" key="14">
    <source>
        <dbReference type="Pfam" id="PF04153"/>
    </source>
</evidence>
<keyword evidence="7 10" id="KW-0805">Transcription regulation</keyword>
<dbReference type="InterPro" id="IPR007207">
    <property type="entry name" value="Not_N"/>
</dbReference>
<evidence type="ECO:0000256" key="6">
    <source>
        <dbReference type="ARBA" id="ARBA00022553"/>
    </source>
</evidence>
<name>A0AAV4TAD0_9ARAC</name>
<feature type="compositionally biased region" description="Polar residues" evidence="12">
    <location>
        <begin position="262"/>
        <end position="279"/>
    </location>
</feature>
<evidence type="ECO:0000313" key="16">
    <source>
        <dbReference type="Proteomes" id="UP001054837"/>
    </source>
</evidence>
<evidence type="ECO:0000256" key="9">
    <source>
        <dbReference type="ARBA" id="ARBA00023242"/>
    </source>
</evidence>
<evidence type="ECO:0000259" key="13">
    <source>
        <dbReference type="Pfam" id="PF04065"/>
    </source>
</evidence>
<evidence type="ECO:0000256" key="4">
    <source>
        <dbReference type="ARBA" id="ARBA00022490"/>
    </source>
</evidence>
<evidence type="ECO:0000256" key="2">
    <source>
        <dbReference type="ARBA" id="ARBA00004496"/>
    </source>
</evidence>
<dbReference type="GO" id="GO:0030015">
    <property type="term" value="C:CCR4-NOT core complex"/>
    <property type="evidence" value="ECO:0007669"/>
    <property type="project" value="UniProtKB-UniRule"/>
</dbReference>
<dbReference type="EMBL" id="BPLQ01009101">
    <property type="protein sequence ID" value="GIY41720.1"/>
    <property type="molecule type" value="Genomic_DNA"/>
</dbReference>
<feature type="compositionally biased region" description="Low complexity" evidence="12">
    <location>
        <begin position="316"/>
        <end position="325"/>
    </location>
</feature>
<evidence type="ECO:0000256" key="5">
    <source>
        <dbReference type="ARBA" id="ARBA00022491"/>
    </source>
</evidence>
<feature type="domain" description="NOT2/NOT3/NOT5 C-terminal" evidence="14">
    <location>
        <begin position="595"/>
        <end position="716"/>
    </location>
</feature>
<dbReference type="GO" id="GO:2000036">
    <property type="term" value="P:regulation of stem cell population maintenance"/>
    <property type="evidence" value="ECO:0007669"/>
    <property type="project" value="UniProtKB-ARBA"/>
</dbReference>